<sequence length="87" mass="9353">MSYLSADSGTITMIDPLTGEEGFSTTVPGATSLSHDGRYIFVRTTPTAPLKLIDTGVWTRAHGDHSHFYSSAAHTVETDSPCQRAPQ</sequence>
<name>A0A0S2LVQ4_9MICC</name>
<dbReference type="OrthoDB" id="60524at2"/>
<accession>A0A0S2LVQ4</accession>
<proteinExistence type="predicted"/>
<dbReference type="AlphaFoldDB" id="A0A0S2LVQ4"/>
<organism evidence="1 2">
    <name type="scientific">Arthrobacter alpinus</name>
    <dbReference type="NCBI Taxonomy" id="656366"/>
    <lineage>
        <taxon>Bacteria</taxon>
        <taxon>Bacillati</taxon>
        <taxon>Actinomycetota</taxon>
        <taxon>Actinomycetes</taxon>
        <taxon>Micrococcales</taxon>
        <taxon>Micrococcaceae</taxon>
        <taxon>Arthrobacter</taxon>
    </lineage>
</organism>
<reference evidence="2" key="1">
    <citation type="submission" date="2015-11" db="EMBL/GenBank/DDBJ databases">
        <authorList>
            <person name="Kumar R."/>
            <person name="Singh D."/>
            <person name="Swarnkar M.K."/>
            <person name="Singh A.K."/>
            <person name="Kumar S."/>
        </authorList>
    </citation>
    <scope>NUCLEOTIDE SEQUENCE [LARGE SCALE GENOMIC DNA]</scope>
    <source>
        <strain evidence="2">ERGS4:06</strain>
    </source>
</reference>
<evidence type="ECO:0000313" key="1">
    <source>
        <dbReference type="EMBL" id="ALO65195.1"/>
    </source>
</evidence>
<dbReference type="Proteomes" id="UP000059574">
    <property type="component" value="Chromosome"/>
</dbReference>
<protein>
    <submittedName>
        <fullName evidence="1">Uncharacterized protein</fullName>
    </submittedName>
</protein>
<gene>
    <name evidence="1" type="ORF">AS189_00195</name>
</gene>
<evidence type="ECO:0000313" key="2">
    <source>
        <dbReference type="Proteomes" id="UP000059574"/>
    </source>
</evidence>
<dbReference type="RefSeq" id="WP_062285407.1">
    <property type="nucleotide sequence ID" value="NZ_CP013200.1"/>
</dbReference>
<reference evidence="1 2" key="2">
    <citation type="journal article" date="2016" name="J. Biotechnol.">
        <title>Complete genome sequence of Arthrobacter alpinus ERGS4:06, a yellow pigmented bacterium tolerant to cold and radiations isolated from Sikkim Himalaya.</title>
        <authorList>
            <person name="Kumar R."/>
            <person name="Singh D."/>
            <person name="Swarnkar M.K."/>
            <person name="Singh A.K."/>
            <person name="Kumar S."/>
        </authorList>
    </citation>
    <scope>NUCLEOTIDE SEQUENCE [LARGE SCALE GENOMIC DNA]</scope>
    <source>
        <strain evidence="1 2">ERGS4:06</strain>
    </source>
</reference>
<dbReference type="EMBL" id="CP013200">
    <property type="protein sequence ID" value="ALO65195.1"/>
    <property type="molecule type" value="Genomic_DNA"/>
</dbReference>